<dbReference type="AlphaFoldDB" id="A0A9D3MVE2"/>
<evidence type="ECO:0000256" key="1">
    <source>
        <dbReference type="SAM" id="Phobius"/>
    </source>
</evidence>
<dbReference type="PANTHER" id="PTHR22168:SF3">
    <property type="entry name" value="TRANSMEMBRANE PROTEIN 26"/>
    <property type="match status" value="1"/>
</dbReference>
<reference evidence="2" key="1">
    <citation type="submission" date="2021-01" db="EMBL/GenBank/DDBJ databases">
        <title>A chromosome-scale assembly of European eel, Anguilla anguilla.</title>
        <authorList>
            <person name="Henkel C."/>
            <person name="Jong-Raadsen S.A."/>
            <person name="Dufour S."/>
            <person name="Weltzien F.-A."/>
            <person name="Palstra A.P."/>
            <person name="Pelster B."/>
            <person name="Spaink H.P."/>
            <person name="Van Den Thillart G.E."/>
            <person name="Jansen H."/>
            <person name="Zahm M."/>
            <person name="Klopp C."/>
            <person name="Cedric C."/>
            <person name="Louis A."/>
            <person name="Berthelot C."/>
            <person name="Parey E."/>
            <person name="Roest Crollius H."/>
            <person name="Montfort J."/>
            <person name="Robinson-Rechavi M."/>
            <person name="Bucao C."/>
            <person name="Bouchez O."/>
            <person name="Gislard M."/>
            <person name="Lluch J."/>
            <person name="Milhes M."/>
            <person name="Lampietro C."/>
            <person name="Lopez Roques C."/>
            <person name="Donnadieu C."/>
            <person name="Braasch I."/>
            <person name="Desvignes T."/>
            <person name="Postlethwait J."/>
            <person name="Bobe J."/>
            <person name="Guiguen Y."/>
            <person name="Dirks R."/>
        </authorList>
    </citation>
    <scope>NUCLEOTIDE SEQUENCE</scope>
    <source>
        <strain evidence="2">Tag_6206</strain>
        <tissue evidence="2">Liver</tissue>
    </source>
</reference>
<keyword evidence="1" id="KW-0812">Transmembrane</keyword>
<comment type="caution">
    <text evidence="2">The sequence shown here is derived from an EMBL/GenBank/DDBJ whole genome shotgun (WGS) entry which is preliminary data.</text>
</comment>
<proteinExistence type="predicted"/>
<gene>
    <name evidence="2" type="ORF">ANANG_G00048770</name>
</gene>
<keyword evidence="1" id="KW-1133">Transmembrane helix</keyword>
<dbReference type="InterPro" id="IPR019169">
    <property type="entry name" value="Transmembrane_26"/>
</dbReference>
<dbReference type="EMBL" id="JAFIRN010000002">
    <property type="protein sequence ID" value="KAG5855410.1"/>
    <property type="molecule type" value="Genomic_DNA"/>
</dbReference>
<keyword evidence="3" id="KW-1185">Reference proteome</keyword>
<evidence type="ECO:0000313" key="2">
    <source>
        <dbReference type="EMBL" id="KAG5855410.1"/>
    </source>
</evidence>
<evidence type="ECO:0000313" key="3">
    <source>
        <dbReference type="Proteomes" id="UP001044222"/>
    </source>
</evidence>
<evidence type="ECO:0008006" key="4">
    <source>
        <dbReference type="Google" id="ProtNLM"/>
    </source>
</evidence>
<feature type="transmembrane region" description="Helical" evidence="1">
    <location>
        <begin position="277"/>
        <end position="296"/>
    </location>
</feature>
<name>A0A9D3MVE2_ANGAN</name>
<feature type="transmembrane region" description="Helical" evidence="1">
    <location>
        <begin position="64"/>
        <end position="83"/>
    </location>
</feature>
<dbReference type="OrthoDB" id="10042902at2759"/>
<sequence>MILVSFICAIVTRSLFILVSLISVLRVTLVTNNCRYWFLTFLFLPLIVEMFFTLKRRKGNGYKWFSPPLLLFLMSIIPSMWILELDDHMNKTNDLQCRKLNSAKNWKSIINSLINSPMKNDTSEDPLKLLSSVCADDWILVLHESLLVLLIVGKWLLPLGGGVTRDKLAQLLLSFVGTAADILEFTNETLSDIKDHSSKLVYLILAVWTWSMLQFPFHLSVVKSTEDEYCEDQSDSLLKKHGTEIWNIMQSLFIQDGPFLLVRLMVMIYFEVLHPMLVFFTVKNLLMILLNLYYLVVICQDYRSSALQVT</sequence>
<accession>A0A9D3MVE2</accession>
<organism evidence="2 3">
    <name type="scientific">Anguilla anguilla</name>
    <name type="common">European freshwater eel</name>
    <name type="synonym">Muraena anguilla</name>
    <dbReference type="NCBI Taxonomy" id="7936"/>
    <lineage>
        <taxon>Eukaryota</taxon>
        <taxon>Metazoa</taxon>
        <taxon>Chordata</taxon>
        <taxon>Craniata</taxon>
        <taxon>Vertebrata</taxon>
        <taxon>Euteleostomi</taxon>
        <taxon>Actinopterygii</taxon>
        <taxon>Neopterygii</taxon>
        <taxon>Teleostei</taxon>
        <taxon>Anguilliformes</taxon>
        <taxon>Anguillidae</taxon>
        <taxon>Anguilla</taxon>
    </lineage>
</organism>
<dbReference type="PANTHER" id="PTHR22168">
    <property type="entry name" value="TMEM26 PROTEIN"/>
    <property type="match status" value="1"/>
</dbReference>
<dbReference type="Proteomes" id="UP001044222">
    <property type="component" value="Unassembled WGS sequence"/>
</dbReference>
<feature type="transmembrane region" description="Helical" evidence="1">
    <location>
        <begin position="200"/>
        <end position="219"/>
    </location>
</feature>
<dbReference type="Pfam" id="PF09772">
    <property type="entry name" value="Tmem26"/>
    <property type="match status" value="1"/>
</dbReference>
<protein>
    <recommendedName>
        <fullName evidence="4">Transmembrane protein 26a</fullName>
    </recommendedName>
</protein>
<keyword evidence="1" id="KW-0472">Membrane</keyword>
<feature type="transmembrane region" description="Helical" evidence="1">
    <location>
        <begin position="138"/>
        <end position="157"/>
    </location>
</feature>
<dbReference type="OMA" id="HHGTQYC"/>
<feature type="transmembrane region" description="Helical" evidence="1">
    <location>
        <begin position="36"/>
        <end position="52"/>
    </location>
</feature>